<dbReference type="Pfam" id="PF08659">
    <property type="entry name" value="KR"/>
    <property type="match status" value="1"/>
</dbReference>
<evidence type="ECO:0000256" key="2">
    <source>
        <dbReference type="ARBA" id="ARBA00006484"/>
    </source>
</evidence>
<dbReference type="Pfam" id="PF00698">
    <property type="entry name" value="Acyl_transf_1"/>
    <property type="match status" value="1"/>
</dbReference>
<dbReference type="InterPro" id="IPR013968">
    <property type="entry name" value="PKS_KR"/>
</dbReference>
<evidence type="ECO:0000259" key="7">
    <source>
        <dbReference type="PROSITE" id="PS52004"/>
    </source>
</evidence>
<dbReference type="GO" id="GO:0031177">
    <property type="term" value="F:phosphopantetheine binding"/>
    <property type="evidence" value="ECO:0007669"/>
    <property type="project" value="InterPro"/>
</dbReference>
<keyword evidence="4" id="KW-0597">Phosphoprotein</keyword>
<comment type="similarity">
    <text evidence="2">Belongs to the short-chain dehydrogenases/reductases (SDR) family.</text>
</comment>
<dbReference type="InterPro" id="IPR006162">
    <property type="entry name" value="Ppantetheine_attach_site"/>
</dbReference>
<dbReference type="InterPro" id="IPR036736">
    <property type="entry name" value="ACP-like_sf"/>
</dbReference>
<evidence type="ECO:0000313" key="9">
    <source>
        <dbReference type="Proteomes" id="UP000032352"/>
    </source>
</evidence>
<dbReference type="InterPro" id="IPR016035">
    <property type="entry name" value="Acyl_Trfase/lysoPLipase"/>
</dbReference>
<keyword evidence="8" id="KW-0012">Acyltransferase</keyword>
<dbReference type="InterPro" id="IPR016039">
    <property type="entry name" value="Thiolase-like"/>
</dbReference>
<dbReference type="InterPro" id="IPR014030">
    <property type="entry name" value="Ketoacyl_synth_N"/>
</dbReference>
<dbReference type="Gene3D" id="3.40.366.10">
    <property type="entry name" value="Malonyl-Coenzyme A Acyl Carrier Protein, domain 2"/>
    <property type="match status" value="1"/>
</dbReference>
<dbReference type="InterPro" id="IPR018201">
    <property type="entry name" value="Ketoacyl_synth_AS"/>
</dbReference>
<dbReference type="CDD" id="cd00833">
    <property type="entry name" value="PKS"/>
    <property type="match status" value="1"/>
</dbReference>
<keyword evidence="5" id="KW-0808">Transferase</keyword>
<sequence>MTEDTEQLESIAVVGLACRFPGANNADEFWQNIAGKKEAIEQLSRQSLAEAGVAEAQLQDPAYVGAQSVLENIADFDAGFFNITPAEAELMDPQQRIFLESCYQALEDAGYASEDLTLNCGVFAGSGISTYLLRHLANNPDLIARRGEAPILWGNDKDYLATMIAYRLNLTGTSININTACSTSLVAISQACNSLLNFEVDIALAGGVRVDVPGQPGYRYQEGNIFSPDGHCRVFDQDAKGTVFADGCGVVVLKRLQDARQDGDHIYAVISGHATNNDGADKVGFSAPSQDGQANVIREALQFAGCQPQDIDYIEAHGTGTAVGDPIEVAALQQVFGEDSEARGYCAIGSVKSNIGHSGAAAGIAGLIKTIKALQHRQLPATINCRVENPKIAFPETAFYVNSEQRPWPASASGRRAGISAFGIGGTNCHMIVEEKPGGDELAPADGPGVFLLPLSAKHPESLQQQKQNLIKHLQQNPGENLADVAYTLALGRNRFACRSAVVCHDRDSAISALQARHKDGRAAAEKPVVFMFSGQGSQHLGMGYALYREYPAFRQAFDACAHALSGELERDLTSFISLSGEEELAALLQQTRYTQPVLFAYEYALAQLYISWGIEAEVMIGHSLGEYVAACLAGVWSLRDSLLLVARRGRLMQTLEAGAMLSVSLEHEQLAPLLDDSCDIAAINTPAQTVVSGPVAAIGALALKLQDRQVPCKRLKTDHAFHSAMTDGILADFAGCFADIQSRAPQKPFISNLTGQWITAAQAQNPDYWVQHLRATVRFGEGIALITREHPDSLLLEIGPGRVLSQFSRQIAGAGAVVVNSQLPVQDDVVNRQNSQLLSALAQVWQGGAGVDWQAFYQERPGRRVSLPGYPFRRQRYWIDPPNQARLPSAPAEPVSGEAGIYLPSWKLSPYSDPAGGRRDSANYLVFSAADSLSEQLILSLREQGHQVVTVVKAGAFTAGDGEYGINPDYFSDYCALFHHLESMAWPVQRLIACWQLARPDVEAGLLHLMNLARMAEHMPYHPMQELRLLVRAGTDFTGGEIEPASLALASACRVLNDESEALSCQCLDVYAEESELESPAFLRSLNRELGLEITEQHVVLRHGRRWLSSQEAYTGPQGKGGENPIIEGGHYVITGALGDIGRSLCDWLTAQAKVHLTLVVRRPLPPQSGWEEHLSDPGCEPGLSARLKFLLALKEKCLGLTLVSADVADQAQLSSSLKAAIGKRPVEGSFHVAGLMSQSVVLEKSRYDIENGIKAKVQGCRNLYQLMLEHQGRFMVLFSSLSAQLGGIGQYEYSAANAYMDGFARQMSGQGACAVVAVNWDRWQQTSKAVPEHLQKLRQAVSGLNREQAFSALKTILLRHEGENPQWIVSTRKAGGQIRRKPGSAGEEVISAAGHDRPWSSRDFVELETDSEKRLASIWQNLMRVEQIGRDDDFLELGGDSLMAVQMVAKIKEEFGVTLAVASLLDGTVLHQIAAGIDSLQ</sequence>
<keyword evidence="3" id="KW-0596">Phosphopantetheine</keyword>
<reference evidence="8 9" key="2">
    <citation type="journal article" date="2022" name="Mar. Drugs">
        <title>Bioassay-Guided Fractionation Leads to the Detection of Cholic Acid Generated by the Rare Thalassomonas sp.</title>
        <authorList>
            <person name="Pheiffer F."/>
            <person name="Schneider Y.K."/>
            <person name="Hansen E.H."/>
            <person name="Andersen J.H."/>
            <person name="Isaksson J."/>
            <person name="Busche T."/>
            <person name="R C."/>
            <person name="Kalinowski J."/>
            <person name="Zyl L.V."/>
            <person name="Trindade M."/>
        </authorList>
    </citation>
    <scope>NUCLEOTIDE SEQUENCE [LARGE SCALE GENOMIC DNA]</scope>
    <source>
        <strain evidence="8 9">XOM25</strain>
    </source>
</reference>
<comment type="pathway">
    <text evidence="1">Lipid metabolism; fatty acid biosynthesis.</text>
</comment>
<dbReference type="GO" id="GO:0006633">
    <property type="term" value="P:fatty acid biosynthetic process"/>
    <property type="evidence" value="ECO:0007669"/>
    <property type="project" value="InterPro"/>
</dbReference>
<dbReference type="PANTHER" id="PTHR43775:SF51">
    <property type="entry name" value="INACTIVE PHENOLPHTHIOCEROL SYNTHESIS POLYKETIDE SYNTHASE TYPE I PKS1-RELATED"/>
    <property type="match status" value="1"/>
</dbReference>
<accession>A0AAF0CB17</accession>
<dbReference type="Gene3D" id="3.40.50.720">
    <property type="entry name" value="NAD(P)-binding Rossmann-like Domain"/>
    <property type="match status" value="1"/>
</dbReference>
<dbReference type="SMART" id="SM00822">
    <property type="entry name" value="PKS_KR"/>
    <property type="match status" value="1"/>
</dbReference>
<dbReference type="InterPro" id="IPR050091">
    <property type="entry name" value="PKS_NRPS_Biosynth_Enz"/>
</dbReference>
<dbReference type="SMART" id="SM00825">
    <property type="entry name" value="PKS_KS"/>
    <property type="match status" value="1"/>
</dbReference>
<dbReference type="Pfam" id="PF00550">
    <property type="entry name" value="PP-binding"/>
    <property type="match status" value="1"/>
</dbReference>
<dbReference type="GO" id="GO:0004312">
    <property type="term" value="F:fatty acid synthase activity"/>
    <property type="evidence" value="ECO:0007669"/>
    <property type="project" value="TreeGrafter"/>
</dbReference>
<dbReference type="InterPro" id="IPR036291">
    <property type="entry name" value="NAD(P)-bd_dom_sf"/>
</dbReference>
<organism evidence="8 9">
    <name type="scientific">Thalassomonas viridans</name>
    <dbReference type="NCBI Taxonomy" id="137584"/>
    <lineage>
        <taxon>Bacteria</taxon>
        <taxon>Pseudomonadati</taxon>
        <taxon>Pseudomonadota</taxon>
        <taxon>Gammaproteobacteria</taxon>
        <taxon>Alteromonadales</taxon>
        <taxon>Colwelliaceae</taxon>
        <taxon>Thalassomonas</taxon>
    </lineage>
</organism>
<dbReference type="Gene3D" id="1.10.1200.10">
    <property type="entry name" value="ACP-like"/>
    <property type="match status" value="1"/>
</dbReference>
<dbReference type="PROSITE" id="PS50075">
    <property type="entry name" value="CARRIER"/>
    <property type="match status" value="1"/>
</dbReference>
<dbReference type="InterPro" id="IPR009081">
    <property type="entry name" value="PP-bd_ACP"/>
</dbReference>
<dbReference type="RefSeq" id="WP_053047324.1">
    <property type="nucleotide sequence ID" value="NZ_CP059734.1"/>
</dbReference>
<dbReference type="SMART" id="SM00823">
    <property type="entry name" value="PKS_PP"/>
    <property type="match status" value="1"/>
</dbReference>
<evidence type="ECO:0000256" key="1">
    <source>
        <dbReference type="ARBA" id="ARBA00005194"/>
    </source>
</evidence>
<dbReference type="InterPro" id="IPR020806">
    <property type="entry name" value="PKS_PP-bd"/>
</dbReference>
<dbReference type="PROSITE" id="PS00012">
    <property type="entry name" value="PHOSPHOPANTETHEINE"/>
    <property type="match status" value="1"/>
</dbReference>
<reference evidence="8 9" key="1">
    <citation type="journal article" date="2015" name="Genome Announc.">
        <title>Draft Genome Sequences of Marine Isolates of Thalassomonas viridans and Thalassomonas actiniarum.</title>
        <authorList>
            <person name="Olonade I."/>
            <person name="van Zyl L.J."/>
            <person name="Trindade M."/>
        </authorList>
    </citation>
    <scope>NUCLEOTIDE SEQUENCE [LARGE SCALE GENOMIC DNA]</scope>
    <source>
        <strain evidence="8 9">XOM25</strain>
    </source>
</reference>
<evidence type="ECO:0000256" key="5">
    <source>
        <dbReference type="ARBA" id="ARBA00022679"/>
    </source>
</evidence>
<evidence type="ECO:0000313" key="8">
    <source>
        <dbReference type="EMBL" id="WDE09237.1"/>
    </source>
</evidence>
<dbReference type="PANTHER" id="PTHR43775">
    <property type="entry name" value="FATTY ACID SYNTHASE"/>
    <property type="match status" value="1"/>
</dbReference>
<dbReference type="Proteomes" id="UP000032352">
    <property type="component" value="Chromosome pTvir"/>
</dbReference>
<dbReference type="InterPro" id="IPR001227">
    <property type="entry name" value="Ac_transferase_dom_sf"/>
</dbReference>
<dbReference type="InterPro" id="IPR020841">
    <property type="entry name" value="PKS_Beta-ketoAc_synthase_dom"/>
</dbReference>
<evidence type="ECO:0000256" key="3">
    <source>
        <dbReference type="ARBA" id="ARBA00022450"/>
    </source>
</evidence>
<keyword evidence="9" id="KW-1185">Reference proteome</keyword>
<evidence type="ECO:0000256" key="4">
    <source>
        <dbReference type="ARBA" id="ARBA00022553"/>
    </source>
</evidence>
<dbReference type="Pfam" id="PF22621">
    <property type="entry name" value="CurL-like_PKS_C"/>
    <property type="match status" value="1"/>
</dbReference>
<dbReference type="GO" id="GO:0004315">
    <property type="term" value="F:3-oxoacyl-[acyl-carrier-protein] synthase activity"/>
    <property type="evidence" value="ECO:0007669"/>
    <property type="project" value="InterPro"/>
</dbReference>
<protein>
    <submittedName>
        <fullName evidence="8">Acyltransferase domain-containing protein</fullName>
    </submittedName>
</protein>
<dbReference type="SUPFAM" id="SSF47336">
    <property type="entry name" value="ACP-like"/>
    <property type="match status" value="1"/>
</dbReference>
<evidence type="ECO:0000259" key="6">
    <source>
        <dbReference type="PROSITE" id="PS50075"/>
    </source>
</evidence>
<dbReference type="InterPro" id="IPR016036">
    <property type="entry name" value="Malonyl_transacylase_ACP-bd"/>
</dbReference>
<dbReference type="Gene3D" id="3.40.47.10">
    <property type="match status" value="1"/>
</dbReference>
<dbReference type="SUPFAM" id="SSF51735">
    <property type="entry name" value="NAD(P)-binding Rossmann-fold domains"/>
    <property type="match status" value="2"/>
</dbReference>
<dbReference type="SUPFAM" id="SSF53901">
    <property type="entry name" value="Thiolase-like"/>
    <property type="match status" value="1"/>
</dbReference>
<dbReference type="InterPro" id="IPR014043">
    <property type="entry name" value="Acyl_transferase_dom"/>
</dbReference>
<dbReference type="PROSITE" id="PS00606">
    <property type="entry name" value="KS3_1"/>
    <property type="match status" value="1"/>
</dbReference>
<dbReference type="Gene3D" id="3.30.70.3290">
    <property type="match status" value="1"/>
</dbReference>
<dbReference type="InterPro" id="IPR014031">
    <property type="entry name" value="Ketoacyl_synth_C"/>
</dbReference>
<dbReference type="KEGG" id="tvd:SG34_031225"/>
<proteinExistence type="inferred from homology"/>
<name>A0AAF0CB17_9GAMM</name>
<dbReference type="SMART" id="SM00827">
    <property type="entry name" value="PKS_AT"/>
    <property type="match status" value="1"/>
</dbReference>
<dbReference type="Pfam" id="PF02801">
    <property type="entry name" value="Ketoacyl-synt_C"/>
    <property type="match status" value="1"/>
</dbReference>
<dbReference type="EMBL" id="CP059734">
    <property type="protein sequence ID" value="WDE09237.1"/>
    <property type="molecule type" value="Genomic_DNA"/>
</dbReference>
<dbReference type="SUPFAM" id="SSF55048">
    <property type="entry name" value="Probable ACP-binding domain of malonyl-CoA ACP transacylase"/>
    <property type="match status" value="1"/>
</dbReference>
<feature type="domain" description="Carrier" evidence="6">
    <location>
        <begin position="1408"/>
        <end position="1483"/>
    </location>
</feature>
<dbReference type="SUPFAM" id="SSF52151">
    <property type="entry name" value="FabD/lysophospholipase-like"/>
    <property type="match status" value="1"/>
</dbReference>
<gene>
    <name evidence="8" type="ORF">SG34_031225</name>
</gene>
<dbReference type="InterPro" id="IPR057326">
    <property type="entry name" value="KR_dom"/>
</dbReference>
<dbReference type="Pfam" id="PF00109">
    <property type="entry name" value="ketoacyl-synt"/>
    <property type="match status" value="1"/>
</dbReference>
<feature type="domain" description="Ketosynthase family 3 (KS3)" evidence="7">
    <location>
        <begin position="8"/>
        <end position="435"/>
    </location>
</feature>
<dbReference type="PROSITE" id="PS52004">
    <property type="entry name" value="KS3_2"/>
    <property type="match status" value="1"/>
</dbReference>